<dbReference type="Pfam" id="PF04385">
    <property type="entry name" value="FAINT"/>
    <property type="match status" value="1"/>
</dbReference>
<dbReference type="Proteomes" id="UP000244811">
    <property type="component" value="Chromosome 1"/>
</dbReference>
<evidence type="ECO:0000313" key="2">
    <source>
        <dbReference type="EMBL" id="UKJ99970.2"/>
    </source>
</evidence>
<gene>
    <name evidence="2" type="ORF">MACK_000036</name>
</gene>
<feature type="compositionally biased region" description="Basic and acidic residues" evidence="1">
    <location>
        <begin position="355"/>
        <end position="365"/>
    </location>
</feature>
<dbReference type="EMBL" id="CP056069">
    <property type="protein sequence ID" value="UKJ99970.2"/>
    <property type="molecule type" value="Genomic_DNA"/>
</dbReference>
<feature type="compositionally biased region" description="Acidic residues" evidence="1">
    <location>
        <begin position="344"/>
        <end position="354"/>
    </location>
</feature>
<evidence type="ECO:0000256" key="1">
    <source>
        <dbReference type="SAM" id="MobiDB-lite"/>
    </source>
</evidence>
<dbReference type="AlphaFoldDB" id="A0A976QU09"/>
<sequence length="736" mass="84365">MNKYKIKCRRKLVKCTETTGPPAKLPNTTDSILHGGSLASNKQYTTAGSVVIVEVKDISASEPSKSRSLTSEKEIDLKTQVQSLNKYQLLDLLHILSKKLKRIDRNFSFIEVIGRCVKRTSENKNPVTLNIRDLYTEEEIDCDDIANKITTYTSKGNFVFKKVTLNSSQIWEATEPNQYGIIVEYNKQDRFIKIFKLNGTSERVTFQVEPAEIGNLFTLNISYKVSTSKYSYSRKVDSDIFTVFDPFLIYKVKRGDEVLFSCNDKVYAFQVVVGSLNNGKRNVACRYRLKPNNVIMVKSIIIDCEGPKEGADTVEQEYISGKDDDDDDFNDSTNSDSHEHDDHVDEYDENEDEDHDKGDHGKRASQDLNDSSSDDEETIPDGMIIKDLKLIGLNLNGTESVLDRSKFIVKRHVINKDILVFQFKRNVLCSRVKHNDTDVWFADTKSEICHDDDCYELVGSDISITEKDDVKRSTGTQTKGSFDDTWIHKYPVSVAYDTNALVIWVVFWTTYLEYLCIDGMWLQKVEAPPDLPGAIEKRGIEIYTLGEGRKLRENDDTMYELTRTGMQTSTLMFTFKEGSKCLLIKHGGLKIWLISDKSTPVVNNAKEYPAKVVYHVQAKTIFIMFRNTYLGYVFMKNKWELKVNKPIQDKPKKENAPSMMRVIYQRLRELTSNQDVKIVDKRMGVMSQQIMQIPAHRNIVIVEAVETPTHSHQIQVSHQECQKVTARELSLLPWSR</sequence>
<name>A0A976QU09_THEOR</name>
<proteinExistence type="predicted"/>
<reference evidence="2" key="1">
    <citation type="submission" date="2022-07" db="EMBL/GenBank/DDBJ databases">
        <title>Evaluation of T. orientalis genome assembly methods using nanopore sequencing and analysis of variation between genomes.</title>
        <authorList>
            <person name="Yam J."/>
            <person name="Micallef M.L."/>
            <person name="Liu M."/>
            <person name="Djordjevic S.P."/>
            <person name="Bogema D.R."/>
            <person name="Jenkins C."/>
        </authorList>
    </citation>
    <scope>NUCLEOTIDE SEQUENCE</scope>
    <source>
        <strain evidence="2">Goon Nure</strain>
    </source>
</reference>
<organism evidence="2 3">
    <name type="scientific">Theileria orientalis</name>
    <dbReference type="NCBI Taxonomy" id="68886"/>
    <lineage>
        <taxon>Eukaryota</taxon>
        <taxon>Sar</taxon>
        <taxon>Alveolata</taxon>
        <taxon>Apicomplexa</taxon>
        <taxon>Aconoidasida</taxon>
        <taxon>Piroplasmida</taxon>
        <taxon>Theileriidae</taxon>
        <taxon>Theileria</taxon>
    </lineage>
</organism>
<accession>A0A976QU09</accession>
<feature type="region of interest" description="Disordered" evidence="1">
    <location>
        <begin position="320"/>
        <end position="379"/>
    </location>
</feature>
<evidence type="ECO:0000313" key="3">
    <source>
        <dbReference type="Proteomes" id="UP000244811"/>
    </source>
</evidence>
<protein>
    <submittedName>
        <fullName evidence="2">Uncharacterized protein</fullName>
    </submittedName>
</protein>
<dbReference type="InterPro" id="IPR007480">
    <property type="entry name" value="DUF529"/>
</dbReference>